<organism evidence="3 4">
    <name type="scientific">Apibacter muscae</name>
    <dbReference type="NCBI Taxonomy" id="2509004"/>
    <lineage>
        <taxon>Bacteria</taxon>
        <taxon>Pseudomonadati</taxon>
        <taxon>Bacteroidota</taxon>
        <taxon>Flavobacteriia</taxon>
        <taxon>Flavobacteriales</taxon>
        <taxon>Weeksellaceae</taxon>
        <taxon>Apibacter</taxon>
    </lineage>
</organism>
<keyword evidence="4" id="KW-1185">Reference proteome</keyword>
<dbReference type="EMBL" id="SELH01000020">
    <property type="protein sequence ID" value="TWP28329.1"/>
    <property type="molecule type" value="Genomic_DNA"/>
</dbReference>
<dbReference type="Proteomes" id="UP000319499">
    <property type="component" value="Unassembled WGS sequence"/>
</dbReference>
<dbReference type="InterPro" id="IPR018712">
    <property type="entry name" value="Tle1-like_cat"/>
</dbReference>
<reference evidence="3 4" key="1">
    <citation type="submission" date="2019-02" db="EMBL/GenBank/DDBJ databases">
        <title>Apibacter muscae sp. nov.: a novel member of the house fly microbiota.</title>
        <authorList>
            <person name="Park R."/>
        </authorList>
    </citation>
    <scope>NUCLEOTIDE SEQUENCE [LARGE SCALE GENOMIC DNA]</scope>
    <source>
        <strain evidence="3 4">AL1</strain>
    </source>
</reference>
<proteinExistence type="predicted"/>
<accession>A0A563DE16</accession>
<protein>
    <recommendedName>
        <fullName evidence="2">T6SS Phospholipase effector Tle1-like catalytic domain-containing protein</fullName>
    </recommendedName>
</protein>
<gene>
    <name evidence="3" type="ORF">ETU09_06210</name>
</gene>
<name>A0A563DE16_9FLAO</name>
<feature type="domain" description="T6SS Phospholipase effector Tle1-like catalytic" evidence="2">
    <location>
        <begin position="41"/>
        <end position="227"/>
    </location>
</feature>
<evidence type="ECO:0000259" key="2">
    <source>
        <dbReference type="Pfam" id="PF09994"/>
    </source>
</evidence>
<dbReference type="PANTHER" id="PTHR33840:SF1">
    <property type="entry name" value="TLE1 PHOSPHOLIPASE DOMAIN-CONTAINING PROTEIN"/>
    <property type="match status" value="1"/>
</dbReference>
<feature type="region of interest" description="Disordered" evidence="1">
    <location>
        <begin position="411"/>
        <end position="432"/>
    </location>
</feature>
<feature type="compositionally biased region" description="Basic and acidic residues" evidence="1">
    <location>
        <begin position="418"/>
        <end position="432"/>
    </location>
</feature>
<evidence type="ECO:0000313" key="3">
    <source>
        <dbReference type="EMBL" id="TWP28329.1"/>
    </source>
</evidence>
<sequence>MSFLLALPFKLFISLTSVPLPSNKAGETRFLYLPLSRFVLMYLGFSRGAAAARNFLYEVNVKPAYPAQKQQQVMEESNNYARVITDFKDSDEKLIDESLLENNILPARGHLGYKLLESKKFTQEELENLTLIIIRFLGVYDTVSSYEEAGDGDAPVMYTGMKRLAVNIFNDVEELQLNNLGPIKKAVHFTAMDEHRENFSLTRLSIHGAIEKAFHGVHSDISGSYDSGVEIINEVETSNNISEKELITFREKLIDHYWWNNKELLLQREHKLLGKIFKYSKHLIPGGATTYDYINYYKLIGTRTLKKEYSYIPLHFMNQYYGNILAKDKQKEKIFIRDITQVYSIANHSHLVRVKQILRNYVVSYTNTKKWEFITDEELKAEHEKLIKKKLEEANKKYLDDLLKKRIEQQTKQPQKTLEQKMREMELERTRQRSDNTRIDGYNERAGLEHKKKKIDDVLNGKPTEGAIRKANPWVLSNEQKNLRILRHQYLHWSAIRDWIGMDPVTSREITVY</sequence>
<dbReference type="AlphaFoldDB" id="A0A563DE16"/>
<dbReference type="Pfam" id="PF09994">
    <property type="entry name" value="T6SS_Tle1-like_cat"/>
    <property type="match status" value="1"/>
</dbReference>
<dbReference type="PANTHER" id="PTHR33840">
    <property type="match status" value="1"/>
</dbReference>
<comment type="caution">
    <text evidence="3">The sequence shown here is derived from an EMBL/GenBank/DDBJ whole genome shotgun (WGS) entry which is preliminary data.</text>
</comment>
<dbReference type="OrthoDB" id="4378831at2"/>
<evidence type="ECO:0000313" key="4">
    <source>
        <dbReference type="Proteomes" id="UP000319499"/>
    </source>
</evidence>
<evidence type="ECO:0000256" key="1">
    <source>
        <dbReference type="SAM" id="MobiDB-lite"/>
    </source>
</evidence>